<accession>A0A3A8ETK5</accession>
<keyword evidence="13 19" id="KW-0106">Calcium</keyword>
<evidence type="ECO:0000256" key="19">
    <source>
        <dbReference type="PIRSR" id="PIRSR603187-2"/>
    </source>
</evidence>
<dbReference type="PRINTS" id="PR01486">
    <property type="entry name" value="PHPHLIPASEA1"/>
</dbReference>
<keyword evidence="8" id="KW-1134">Transmembrane beta strand</keyword>
<keyword evidence="15 20" id="KW-0443">Lipid metabolism</keyword>
<comment type="cofactor">
    <cofactor evidence="20">
        <name>Ca(2+)</name>
        <dbReference type="ChEBI" id="CHEBI:29108"/>
    </cofactor>
    <text evidence="20">Binds 1 Ca(2+) ion per monomer. In the dimeric form the Ca(2+) is bound by different amino acids with binding of each Ca(2+) shared with ligands coming from each monomer. The Ca(2+) ion may have a role in catalysis.</text>
</comment>
<dbReference type="AlphaFoldDB" id="A0A3A8ETK5"/>
<evidence type="ECO:0000256" key="16">
    <source>
        <dbReference type="ARBA" id="ARBA00023136"/>
    </source>
</evidence>
<keyword evidence="10 19" id="KW-0479">Metal-binding</keyword>
<evidence type="ECO:0000256" key="15">
    <source>
        <dbReference type="ARBA" id="ARBA00023098"/>
    </source>
</evidence>
<dbReference type="OrthoDB" id="188433at2"/>
<dbReference type="RefSeq" id="WP_120401246.1">
    <property type="nucleotide sequence ID" value="NZ_RAXV01000002.1"/>
</dbReference>
<dbReference type="PANTHER" id="PTHR40457">
    <property type="entry name" value="PHOSPHOLIPASE A1"/>
    <property type="match status" value="1"/>
</dbReference>
<reference evidence="21 22" key="1">
    <citation type="submission" date="2018-09" db="EMBL/GenBank/DDBJ databases">
        <title>The draft genome of Acinetobacter spp. strains.</title>
        <authorList>
            <person name="Qin J."/>
            <person name="Feng Y."/>
            <person name="Zong Z."/>
        </authorList>
    </citation>
    <scope>NUCLEOTIDE SEQUENCE [LARGE SCALE GENOMIC DNA]</scope>
    <source>
        <strain evidence="21 22">WCHAc060012</strain>
    </source>
</reference>
<evidence type="ECO:0000256" key="3">
    <source>
        <dbReference type="ARBA" id="ARBA00010525"/>
    </source>
</evidence>
<dbReference type="EMBL" id="RAXV01000002">
    <property type="protein sequence ID" value="RKG34040.1"/>
    <property type="molecule type" value="Genomic_DNA"/>
</dbReference>
<organism evidence="21 22">
    <name type="scientific">Acinetobacter tianfuensis</name>
    <dbReference type="NCBI Taxonomy" id="2419603"/>
    <lineage>
        <taxon>Bacteria</taxon>
        <taxon>Pseudomonadati</taxon>
        <taxon>Pseudomonadota</taxon>
        <taxon>Gammaproteobacteria</taxon>
        <taxon>Moraxellales</taxon>
        <taxon>Moraxellaceae</taxon>
        <taxon>Acinetobacter</taxon>
    </lineage>
</organism>
<feature type="active site" description="Proton acceptor" evidence="18">
    <location>
        <position position="257"/>
    </location>
</feature>
<dbReference type="Pfam" id="PF02253">
    <property type="entry name" value="PLA1"/>
    <property type="match status" value="1"/>
</dbReference>
<gene>
    <name evidence="21" type="ORF">D7V32_01950</name>
</gene>
<evidence type="ECO:0000256" key="17">
    <source>
        <dbReference type="ARBA" id="ARBA00023237"/>
    </source>
</evidence>
<evidence type="ECO:0000256" key="13">
    <source>
        <dbReference type="ARBA" id="ARBA00022837"/>
    </source>
</evidence>
<feature type="binding site" description="in dimeric form" evidence="19">
    <location>
        <position position="221"/>
    </location>
    <ligand>
        <name>Ca(2+)</name>
        <dbReference type="ChEBI" id="CHEBI:29108"/>
        <label>1</label>
    </ligand>
</feature>
<evidence type="ECO:0000256" key="20">
    <source>
        <dbReference type="RuleBase" id="RU366027"/>
    </source>
</evidence>
<keyword evidence="11 20" id="KW-0732">Signal</keyword>
<comment type="similarity">
    <text evidence="3 20">Belongs to the phospholipase A1 family.</text>
</comment>
<evidence type="ECO:0000256" key="18">
    <source>
        <dbReference type="PIRSR" id="PIRSR603187-1"/>
    </source>
</evidence>
<evidence type="ECO:0000313" key="21">
    <source>
        <dbReference type="EMBL" id="RKG34040.1"/>
    </source>
</evidence>
<dbReference type="PANTHER" id="PTHR40457:SF1">
    <property type="entry name" value="PHOSPHOLIPASE A1"/>
    <property type="match status" value="1"/>
</dbReference>
<keyword evidence="12 20" id="KW-0378">Hydrolase</keyword>
<evidence type="ECO:0000256" key="5">
    <source>
        <dbReference type="ARBA" id="ARBA00013179"/>
    </source>
</evidence>
<dbReference type="GO" id="GO:0016042">
    <property type="term" value="P:lipid catabolic process"/>
    <property type="evidence" value="ECO:0007669"/>
    <property type="project" value="UniProtKB-KW"/>
</dbReference>
<keyword evidence="17 20" id="KW-0998">Cell outer membrane</keyword>
<evidence type="ECO:0000256" key="8">
    <source>
        <dbReference type="ARBA" id="ARBA00022452"/>
    </source>
</evidence>
<dbReference type="GO" id="GO:0005509">
    <property type="term" value="F:calcium ion binding"/>
    <property type="evidence" value="ECO:0007669"/>
    <property type="project" value="TreeGrafter"/>
</dbReference>
<evidence type="ECO:0000313" key="22">
    <source>
        <dbReference type="Proteomes" id="UP000282388"/>
    </source>
</evidence>
<comment type="caution">
    <text evidence="21">The sequence shown here is derived from an EMBL/GenBank/DDBJ whole genome shotgun (WGS) entry which is preliminary data.</text>
</comment>
<dbReference type="CDD" id="cd00541">
    <property type="entry name" value="OMPLA"/>
    <property type="match status" value="1"/>
</dbReference>
<dbReference type="EC" id="3.1.1.4" evidence="6 20"/>
<evidence type="ECO:0000256" key="7">
    <source>
        <dbReference type="ARBA" id="ARBA00021726"/>
    </source>
</evidence>
<feature type="binding site" description="in dimeric form" evidence="19">
    <location>
        <position position="267"/>
    </location>
    <ligand>
        <name>Ca(2+)</name>
        <dbReference type="ChEBI" id="CHEBI:29108"/>
        <label>1</label>
    </ligand>
</feature>
<comment type="subcellular location">
    <subcellularLocation>
        <location evidence="20">Cell outer membrane</location>
        <topology evidence="20">Multi-pass membrane protein</topology>
    </subcellularLocation>
    <text evidence="20">One of the very few enzymes located there.</text>
</comment>
<comment type="function">
    <text evidence="20">Hydrolysis of phosphatidylcholine with phospholipase A2 (EC 3.1.1.4) and phospholipase A1 (EC 3.1.1.32) activities.</text>
</comment>
<dbReference type="GO" id="GO:0009279">
    <property type="term" value="C:cell outer membrane"/>
    <property type="evidence" value="ECO:0007669"/>
    <property type="project" value="UniProtKB-SubCell"/>
</dbReference>
<dbReference type="GO" id="GO:0008970">
    <property type="term" value="F:phospholipase A1 activity"/>
    <property type="evidence" value="ECO:0007669"/>
    <property type="project" value="UniProtKB-EC"/>
</dbReference>
<keyword evidence="22" id="KW-1185">Reference proteome</keyword>
<name>A0A3A8ETK5_9GAMM</name>
<evidence type="ECO:0000256" key="11">
    <source>
        <dbReference type="ARBA" id="ARBA00022729"/>
    </source>
</evidence>
<keyword evidence="16" id="KW-0472">Membrane</keyword>
<evidence type="ECO:0000256" key="10">
    <source>
        <dbReference type="ARBA" id="ARBA00022723"/>
    </source>
</evidence>
<dbReference type="Gene3D" id="2.40.230.10">
    <property type="entry name" value="Phospholipase A1"/>
    <property type="match status" value="1"/>
</dbReference>
<evidence type="ECO:0000256" key="14">
    <source>
        <dbReference type="ARBA" id="ARBA00022963"/>
    </source>
</evidence>
<evidence type="ECO:0000256" key="6">
    <source>
        <dbReference type="ARBA" id="ARBA00013278"/>
    </source>
</evidence>
<evidence type="ECO:0000256" key="4">
    <source>
        <dbReference type="ARBA" id="ARBA00011702"/>
    </source>
</evidence>
<comment type="catalytic activity">
    <reaction evidence="1 20">
        <text>a 1,2-diacyl-sn-glycero-3-phosphocholine + H2O = a 2-acyl-sn-glycero-3-phosphocholine + a fatty acid + H(+)</text>
        <dbReference type="Rhea" id="RHEA:18689"/>
        <dbReference type="ChEBI" id="CHEBI:15377"/>
        <dbReference type="ChEBI" id="CHEBI:15378"/>
        <dbReference type="ChEBI" id="CHEBI:28868"/>
        <dbReference type="ChEBI" id="CHEBI:57643"/>
        <dbReference type="ChEBI" id="CHEBI:57875"/>
        <dbReference type="EC" id="3.1.1.32"/>
    </reaction>
</comment>
<evidence type="ECO:0000256" key="9">
    <source>
        <dbReference type="ARBA" id="ARBA00022692"/>
    </source>
</evidence>
<dbReference type="GO" id="GO:0004623">
    <property type="term" value="F:phospholipase A2 activity"/>
    <property type="evidence" value="ECO:0007669"/>
    <property type="project" value="UniProtKB-EC"/>
</dbReference>
<dbReference type="EC" id="3.1.1.32" evidence="5 20"/>
<dbReference type="SUPFAM" id="SSF56931">
    <property type="entry name" value="Outer membrane phospholipase A (OMPLA)"/>
    <property type="match status" value="1"/>
</dbReference>
<evidence type="ECO:0000256" key="2">
    <source>
        <dbReference type="ARBA" id="ARBA00001604"/>
    </source>
</evidence>
<proteinExistence type="inferred from homology"/>
<feature type="active site" description="Nucleophile" evidence="18">
    <location>
        <position position="259"/>
    </location>
</feature>
<sequence>MTFSDPAAKSLKLGLALSALTAAAQVQAQVSAPLPEATVQPASAQACAALESSVDRLSCYDALFKPPVPAADAALVSERQAAQEIKPEATEKLSLKDKISNALSERLFAVEAPKLSPELSLLDRRWELAPDSKLGTWNIRAYQPVYLLPGFWTSDKNERPSSLNPENSVSSADETRLKSTEAKFQLSLKTKAVENLFGDNGDIWLGYTQSSRWQVYNEDESRPFRETNYEPEASLVFRTNYELFGLNWRMMGLTFNHQSNGSSDPWSRSWNRIMLNLGFERDNFALMLRPWYRLDEDLPDDNNPDIKDYIGRGDMTAFYRWNDHEFSLMLRHSLKGGDDSHGAMQFDWSFPISGKLRGTLQLFDGYGESLIDYNHRATYIGVGVSLMNWY</sequence>
<feature type="signal peptide" evidence="20">
    <location>
        <begin position="1"/>
        <end position="28"/>
    </location>
</feature>
<dbReference type="Proteomes" id="UP000282388">
    <property type="component" value="Unassembled WGS sequence"/>
</dbReference>
<keyword evidence="9" id="KW-0812">Transmembrane</keyword>
<comment type="subunit">
    <text evidence="4 20">Homodimer; dimerization is reversible, and the dimeric form is the active one.</text>
</comment>
<dbReference type="InterPro" id="IPR036541">
    <property type="entry name" value="PLipase_A1_sf"/>
</dbReference>
<evidence type="ECO:0000256" key="12">
    <source>
        <dbReference type="ARBA" id="ARBA00022801"/>
    </source>
</evidence>
<comment type="catalytic activity">
    <reaction evidence="2 20">
        <text>a 1,2-diacyl-sn-glycero-3-phosphocholine + H2O = a 1-acyl-sn-glycero-3-phosphocholine + a fatty acid + H(+)</text>
        <dbReference type="Rhea" id="RHEA:15801"/>
        <dbReference type="ChEBI" id="CHEBI:15377"/>
        <dbReference type="ChEBI" id="CHEBI:15378"/>
        <dbReference type="ChEBI" id="CHEBI:28868"/>
        <dbReference type="ChEBI" id="CHEBI:57643"/>
        <dbReference type="ChEBI" id="CHEBI:58168"/>
        <dbReference type="EC" id="3.1.1.4"/>
    </reaction>
</comment>
<keyword evidence="14 20" id="KW-0442">Lipid degradation</keyword>
<feature type="chain" id="PRO_5019610206" description="Phospholipase A1" evidence="20">
    <location>
        <begin position="29"/>
        <end position="390"/>
    </location>
</feature>
<dbReference type="InterPro" id="IPR003187">
    <property type="entry name" value="PLipase_A1"/>
</dbReference>
<evidence type="ECO:0000256" key="1">
    <source>
        <dbReference type="ARBA" id="ARBA00000111"/>
    </source>
</evidence>
<protein>
    <recommendedName>
        <fullName evidence="7 20">Phospholipase A1</fullName>
        <ecNumber evidence="5 20">3.1.1.32</ecNumber>
        <ecNumber evidence="6 20">3.1.1.4</ecNumber>
    </recommendedName>
    <alternativeName>
        <fullName evidence="20">Phosphatidylcholine 1-acylhydrolase</fullName>
    </alternativeName>
</protein>